<sequence length="38" mass="3770">MPELGGGAVGGVPARHPDGAAAGVLTGRQRTVRALTWS</sequence>
<evidence type="ECO:0000256" key="1">
    <source>
        <dbReference type="SAM" id="MobiDB-lite"/>
    </source>
</evidence>
<comment type="caution">
    <text evidence="2">The sequence shown here is derived from an EMBL/GenBank/DDBJ whole genome shotgun (WGS) entry which is preliminary data.</text>
</comment>
<protein>
    <submittedName>
        <fullName evidence="2">Uncharacterized protein</fullName>
    </submittedName>
</protein>
<dbReference type="AlphaFoldDB" id="A0A066YS88"/>
<reference evidence="2 3" key="1">
    <citation type="submission" date="2014-05" db="EMBL/GenBank/DDBJ databases">
        <title>Draft Genome Sequence of Kitasatospora cheerisanensis KCTC 2395.</title>
        <authorList>
            <person name="Nam D.H."/>
        </authorList>
    </citation>
    <scope>NUCLEOTIDE SEQUENCE [LARGE SCALE GENOMIC DNA]</scope>
    <source>
        <strain evidence="2 3">KCTC 2395</strain>
    </source>
</reference>
<accession>A0A066YS88</accession>
<gene>
    <name evidence="2" type="ORF">KCH_73090</name>
</gene>
<feature type="region of interest" description="Disordered" evidence="1">
    <location>
        <begin position="1"/>
        <end position="25"/>
    </location>
</feature>
<keyword evidence="3" id="KW-1185">Reference proteome</keyword>
<evidence type="ECO:0000313" key="2">
    <source>
        <dbReference type="EMBL" id="KDN80956.1"/>
    </source>
</evidence>
<evidence type="ECO:0000313" key="3">
    <source>
        <dbReference type="Proteomes" id="UP000027178"/>
    </source>
</evidence>
<organism evidence="2 3">
    <name type="scientific">Kitasatospora cheerisanensis KCTC 2395</name>
    <dbReference type="NCBI Taxonomy" id="1348663"/>
    <lineage>
        <taxon>Bacteria</taxon>
        <taxon>Bacillati</taxon>
        <taxon>Actinomycetota</taxon>
        <taxon>Actinomycetes</taxon>
        <taxon>Kitasatosporales</taxon>
        <taxon>Streptomycetaceae</taxon>
        <taxon>Kitasatospora</taxon>
    </lineage>
</organism>
<proteinExistence type="predicted"/>
<name>A0A066YS88_9ACTN</name>
<dbReference type="HOGENOM" id="CLU_3328902_0_0_11"/>
<dbReference type="Proteomes" id="UP000027178">
    <property type="component" value="Unassembled WGS sequence"/>
</dbReference>
<dbReference type="EMBL" id="JNBY01000158">
    <property type="protein sequence ID" value="KDN80956.1"/>
    <property type="molecule type" value="Genomic_DNA"/>
</dbReference>
<feature type="compositionally biased region" description="Gly residues" evidence="1">
    <location>
        <begin position="1"/>
        <end position="10"/>
    </location>
</feature>